<name>A0ABQ8JLN9_DERPT</name>
<evidence type="ECO:0000313" key="2">
    <source>
        <dbReference type="Proteomes" id="UP000887458"/>
    </source>
</evidence>
<protein>
    <submittedName>
        <fullName evidence="1">Uncharacterized protein</fullName>
    </submittedName>
</protein>
<reference evidence="1 2" key="1">
    <citation type="journal article" date="2018" name="J. Allergy Clin. Immunol.">
        <title>High-quality assembly of Dermatophagoides pteronyssinus genome and transcriptome reveals a wide range of novel allergens.</title>
        <authorList>
            <person name="Liu X.Y."/>
            <person name="Yang K.Y."/>
            <person name="Wang M.Q."/>
            <person name="Kwok J.S."/>
            <person name="Zeng X."/>
            <person name="Yang Z."/>
            <person name="Xiao X.J."/>
            <person name="Lau C.P."/>
            <person name="Li Y."/>
            <person name="Huang Z.M."/>
            <person name="Ba J.G."/>
            <person name="Yim A.K."/>
            <person name="Ouyang C.Y."/>
            <person name="Ngai S.M."/>
            <person name="Chan T.F."/>
            <person name="Leung E.L."/>
            <person name="Liu L."/>
            <person name="Liu Z.G."/>
            <person name="Tsui S.K."/>
        </authorList>
    </citation>
    <scope>NUCLEOTIDE SEQUENCE [LARGE SCALE GENOMIC DNA]</scope>
    <source>
        <strain evidence="1">Derp</strain>
    </source>
</reference>
<comment type="caution">
    <text evidence="1">The sequence shown here is derived from an EMBL/GenBank/DDBJ whole genome shotgun (WGS) entry which is preliminary data.</text>
</comment>
<evidence type="ECO:0000313" key="1">
    <source>
        <dbReference type="EMBL" id="KAH9423345.1"/>
    </source>
</evidence>
<reference evidence="1 2" key="2">
    <citation type="journal article" date="2022" name="Mol. Biol. Evol.">
        <title>Comparative Genomics Reveals Insights into the Divergent Evolution of Astigmatic Mites and Household Pest Adaptations.</title>
        <authorList>
            <person name="Xiong Q."/>
            <person name="Wan A.T."/>
            <person name="Liu X."/>
            <person name="Fung C.S."/>
            <person name="Xiao X."/>
            <person name="Malainual N."/>
            <person name="Hou J."/>
            <person name="Wang L."/>
            <person name="Wang M."/>
            <person name="Yang K.Y."/>
            <person name="Cui Y."/>
            <person name="Leung E.L."/>
            <person name="Nong W."/>
            <person name="Shin S.K."/>
            <person name="Au S.W."/>
            <person name="Jeong K.Y."/>
            <person name="Chew F.T."/>
            <person name="Hui J.H."/>
            <person name="Leung T.F."/>
            <person name="Tungtrongchitr A."/>
            <person name="Zhong N."/>
            <person name="Liu Z."/>
            <person name="Tsui S.K."/>
        </authorList>
    </citation>
    <scope>NUCLEOTIDE SEQUENCE [LARGE SCALE GENOMIC DNA]</scope>
    <source>
        <strain evidence="1">Derp</strain>
    </source>
</reference>
<dbReference type="Proteomes" id="UP000887458">
    <property type="component" value="Unassembled WGS sequence"/>
</dbReference>
<sequence>MVPPIVLNKPPIVHLVLSYGEPPPALLTRKSKRPNAEIVSLINLNAIDCNAFESRPVIVT</sequence>
<keyword evidence="2" id="KW-1185">Reference proteome</keyword>
<gene>
    <name evidence="1" type="ORF">DERP_003624</name>
</gene>
<proteinExistence type="predicted"/>
<organism evidence="1 2">
    <name type="scientific">Dermatophagoides pteronyssinus</name>
    <name type="common">European house dust mite</name>
    <dbReference type="NCBI Taxonomy" id="6956"/>
    <lineage>
        <taxon>Eukaryota</taxon>
        <taxon>Metazoa</taxon>
        <taxon>Ecdysozoa</taxon>
        <taxon>Arthropoda</taxon>
        <taxon>Chelicerata</taxon>
        <taxon>Arachnida</taxon>
        <taxon>Acari</taxon>
        <taxon>Acariformes</taxon>
        <taxon>Sarcoptiformes</taxon>
        <taxon>Astigmata</taxon>
        <taxon>Psoroptidia</taxon>
        <taxon>Analgoidea</taxon>
        <taxon>Pyroglyphidae</taxon>
        <taxon>Dermatophagoidinae</taxon>
        <taxon>Dermatophagoides</taxon>
    </lineage>
</organism>
<accession>A0ABQ8JLN9</accession>
<dbReference type="EMBL" id="NJHN03000032">
    <property type="protein sequence ID" value="KAH9423345.1"/>
    <property type="molecule type" value="Genomic_DNA"/>
</dbReference>